<feature type="active site" evidence="2">
    <location>
        <position position="31"/>
    </location>
</feature>
<protein>
    <recommendedName>
        <fullName evidence="2">Isoprenyl transferase</fullName>
        <ecNumber evidence="2">2.5.1.-</ecNumber>
    </recommendedName>
</protein>
<dbReference type="SUPFAM" id="SSF64005">
    <property type="entry name" value="Undecaprenyl diphosphate synthase"/>
    <property type="match status" value="1"/>
</dbReference>
<dbReference type="GO" id="GO:0008834">
    <property type="term" value="F:ditrans,polycis-undecaprenyl-diphosphate synthase [(2E,6E)-farnesyl-diphosphate specific] activity"/>
    <property type="evidence" value="ECO:0007669"/>
    <property type="project" value="TreeGrafter"/>
</dbReference>
<dbReference type="PANTHER" id="PTHR10291">
    <property type="entry name" value="DEHYDRODOLICHYL DIPHOSPHATE SYNTHASE FAMILY MEMBER"/>
    <property type="match status" value="1"/>
</dbReference>
<dbReference type="Pfam" id="PF01255">
    <property type="entry name" value="Prenyltransf"/>
    <property type="match status" value="1"/>
</dbReference>
<evidence type="ECO:0000313" key="3">
    <source>
        <dbReference type="EMBL" id="KAA6433860.1"/>
    </source>
</evidence>
<dbReference type="EC" id="2.5.1.-" evidence="2"/>
<dbReference type="InterPro" id="IPR036424">
    <property type="entry name" value="UPP_synth-like_sf"/>
</dbReference>
<dbReference type="Proteomes" id="UP000323221">
    <property type="component" value="Unassembled WGS sequence"/>
</dbReference>
<comment type="function">
    <text evidence="2">Catalyzes the condensation of isopentenyl diphosphate (IPP) with allylic pyrophosphates generating different type of terpenoids.</text>
</comment>
<dbReference type="NCBIfam" id="TIGR00055">
    <property type="entry name" value="uppS"/>
    <property type="match status" value="1"/>
</dbReference>
<feature type="active site" description="Proton acceptor" evidence="2">
    <location>
        <position position="79"/>
    </location>
</feature>
<feature type="binding site" evidence="2">
    <location>
        <position position="36"/>
    </location>
    <ligand>
        <name>substrate</name>
    </ligand>
</feature>
<feature type="binding site" evidence="2">
    <location>
        <begin position="32"/>
        <end position="35"/>
    </location>
    <ligand>
        <name>substrate</name>
    </ligand>
</feature>
<dbReference type="CDD" id="cd00475">
    <property type="entry name" value="Cis_IPPS"/>
    <property type="match status" value="1"/>
</dbReference>
<dbReference type="GO" id="GO:0033850">
    <property type="term" value="F:Z-farnesyl diphosphate synthase activity"/>
    <property type="evidence" value="ECO:0007669"/>
    <property type="project" value="TreeGrafter"/>
</dbReference>
<comment type="subunit">
    <text evidence="2">Homodimer.</text>
</comment>
<accession>A0A5M8QFZ5</accession>
<feature type="binding site" evidence="2">
    <location>
        <begin position="76"/>
        <end position="78"/>
    </location>
    <ligand>
        <name>substrate</name>
    </ligand>
</feature>
<feature type="binding site" evidence="2">
    <location>
        <position position="199"/>
    </location>
    <ligand>
        <name>substrate</name>
    </ligand>
</feature>
<organism evidence="3 4">
    <name type="scientific">Agrococcus sediminis</name>
    <dbReference type="NCBI Taxonomy" id="2599924"/>
    <lineage>
        <taxon>Bacteria</taxon>
        <taxon>Bacillati</taxon>
        <taxon>Actinomycetota</taxon>
        <taxon>Actinomycetes</taxon>
        <taxon>Micrococcales</taxon>
        <taxon>Microbacteriaceae</taxon>
        <taxon>Agrococcus</taxon>
    </lineage>
</organism>
<feature type="binding site" evidence="2">
    <location>
        <position position="31"/>
    </location>
    <ligand>
        <name>Mg(2+)</name>
        <dbReference type="ChEBI" id="CHEBI:18420"/>
    </ligand>
</feature>
<evidence type="ECO:0000256" key="1">
    <source>
        <dbReference type="ARBA" id="ARBA00022679"/>
    </source>
</evidence>
<feature type="binding site" evidence="2">
    <location>
        <position position="80"/>
    </location>
    <ligand>
        <name>substrate</name>
    </ligand>
</feature>
<dbReference type="EMBL" id="VOIR01000013">
    <property type="protein sequence ID" value="KAA6433860.1"/>
    <property type="molecule type" value="Genomic_DNA"/>
</dbReference>
<dbReference type="NCBIfam" id="NF011404">
    <property type="entry name" value="PRK14829.1"/>
    <property type="match status" value="1"/>
</dbReference>
<comment type="caution">
    <text evidence="3">The sequence shown here is derived from an EMBL/GenBank/DDBJ whole genome shotgun (WGS) entry which is preliminary data.</text>
</comment>
<reference evidence="3 4" key="1">
    <citation type="submission" date="2019-08" db="EMBL/GenBank/DDBJ databases">
        <title>Agrococcus lahaulensis sp. nov., isolated from a cold desert of the Indian Himalayas.</title>
        <authorList>
            <person name="Qu J.H."/>
        </authorList>
    </citation>
    <scope>NUCLEOTIDE SEQUENCE [LARGE SCALE GENOMIC DNA]</scope>
    <source>
        <strain evidence="3 4">NS18</strain>
    </source>
</reference>
<dbReference type="RefSeq" id="WP_146356344.1">
    <property type="nucleotide sequence ID" value="NZ_JBFBFL010000002.1"/>
</dbReference>
<evidence type="ECO:0000313" key="4">
    <source>
        <dbReference type="Proteomes" id="UP000323221"/>
    </source>
</evidence>
<sequence>MSETRPIDWTGEQPPAYPAGSLPAHVAIIMDGNGRWANARGLTRTQGHAAGEERLLDVVAGALQVGVQHLSVYAFSTENWKRSPDEVRFLMGFNKDVLRRQRDQLDAWGVRVRWAGRRPRLWPSVIRELEEAERRTAGNTAMTLQMCVNYGGTHEIADAVRSIAEDVAAGRLKPSAVDDRLVRSRMYNPDVPDVDLYIRSSGEQRISNFLTLQGAYAEMVFLDRLWPDFTRRDLWHALDQYTGRDRRFGGAVDAPQPTG</sequence>
<name>A0A5M8QFZ5_9MICO</name>
<dbReference type="PANTHER" id="PTHR10291:SF0">
    <property type="entry name" value="DEHYDRODOLICHYL DIPHOSPHATE SYNTHASE 2"/>
    <property type="match status" value="1"/>
</dbReference>
<feature type="binding site" evidence="2">
    <location>
        <position position="48"/>
    </location>
    <ligand>
        <name>substrate</name>
    </ligand>
</feature>
<dbReference type="GO" id="GO:0030145">
    <property type="term" value="F:manganese ion binding"/>
    <property type="evidence" value="ECO:0007669"/>
    <property type="project" value="TreeGrafter"/>
</dbReference>
<feature type="binding site" evidence="2">
    <location>
        <position position="82"/>
    </location>
    <ligand>
        <name>substrate</name>
    </ligand>
</feature>
<dbReference type="GO" id="GO:0005829">
    <property type="term" value="C:cytosol"/>
    <property type="evidence" value="ECO:0007669"/>
    <property type="project" value="TreeGrafter"/>
</dbReference>
<dbReference type="OrthoDB" id="4191603at2"/>
<dbReference type="GO" id="GO:0000287">
    <property type="term" value="F:magnesium ion binding"/>
    <property type="evidence" value="ECO:0007669"/>
    <property type="project" value="UniProtKB-UniRule"/>
</dbReference>
<comment type="cofactor">
    <cofactor evidence="2">
        <name>Mg(2+)</name>
        <dbReference type="ChEBI" id="CHEBI:18420"/>
    </cofactor>
    <text evidence="2">Binds 2 magnesium ions per subunit.</text>
</comment>
<keyword evidence="2" id="KW-0460">Magnesium</keyword>
<dbReference type="GO" id="GO:0016094">
    <property type="term" value="P:polyprenol biosynthetic process"/>
    <property type="evidence" value="ECO:0007669"/>
    <property type="project" value="TreeGrafter"/>
</dbReference>
<proteinExistence type="inferred from homology"/>
<keyword evidence="4" id="KW-1185">Reference proteome</keyword>
<feature type="binding site" evidence="2">
    <location>
        <position position="44"/>
    </location>
    <ligand>
        <name>substrate</name>
    </ligand>
</feature>
<feature type="binding site" evidence="2">
    <location>
        <begin position="205"/>
        <end position="207"/>
    </location>
    <ligand>
        <name>substrate</name>
    </ligand>
</feature>
<dbReference type="HAMAP" id="MF_01139">
    <property type="entry name" value="ISPT"/>
    <property type="match status" value="1"/>
</dbReference>
<feature type="binding site" evidence="2">
    <location>
        <position position="218"/>
    </location>
    <ligand>
        <name>Mg(2+)</name>
        <dbReference type="ChEBI" id="CHEBI:18420"/>
    </ligand>
</feature>
<evidence type="ECO:0000256" key="2">
    <source>
        <dbReference type="HAMAP-Rule" id="MF_01139"/>
    </source>
</evidence>
<dbReference type="AlphaFoldDB" id="A0A5M8QFZ5"/>
<dbReference type="InterPro" id="IPR001441">
    <property type="entry name" value="UPP_synth-like"/>
</dbReference>
<dbReference type="Gene3D" id="3.40.1180.10">
    <property type="entry name" value="Decaprenyl diphosphate synthase-like"/>
    <property type="match status" value="1"/>
</dbReference>
<keyword evidence="2" id="KW-0479">Metal-binding</keyword>
<dbReference type="GO" id="GO:0005886">
    <property type="term" value="C:plasma membrane"/>
    <property type="evidence" value="ECO:0007669"/>
    <property type="project" value="TreeGrafter"/>
</dbReference>
<keyword evidence="1 2" id="KW-0808">Transferase</keyword>
<comment type="similarity">
    <text evidence="2">Belongs to the UPP synthase family.</text>
</comment>
<gene>
    <name evidence="3" type="ORF">FQ330_07260</name>
</gene>